<dbReference type="InterPro" id="IPR052894">
    <property type="entry name" value="AsmA-related"/>
</dbReference>
<dbReference type="InterPro" id="IPR007844">
    <property type="entry name" value="AsmA"/>
</dbReference>
<dbReference type="RefSeq" id="WP_307372959.1">
    <property type="nucleotide sequence ID" value="NZ_JAUSUW010000006.1"/>
</dbReference>
<evidence type="ECO:0000313" key="5">
    <source>
        <dbReference type="Proteomes" id="UP001238496"/>
    </source>
</evidence>
<evidence type="ECO:0000256" key="1">
    <source>
        <dbReference type="SAM" id="Coils"/>
    </source>
</evidence>
<reference evidence="4 5" key="1">
    <citation type="submission" date="2023-07" db="EMBL/GenBank/DDBJ databases">
        <title>Genomic Encyclopedia of Type Strains, Phase IV (KMG-IV): sequencing the most valuable type-strain genomes for metagenomic binning, comparative biology and taxonomic classification.</title>
        <authorList>
            <person name="Goeker M."/>
        </authorList>
    </citation>
    <scope>NUCLEOTIDE SEQUENCE [LARGE SCALE GENOMIC DNA]</scope>
    <source>
        <strain evidence="4 5">DSM 1111</strain>
    </source>
</reference>
<feature type="domain" description="AsmA" evidence="3">
    <location>
        <begin position="7"/>
        <end position="187"/>
    </location>
</feature>
<dbReference type="Pfam" id="PF05170">
    <property type="entry name" value="AsmA"/>
    <property type="match status" value="1"/>
</dbReference>
<dbReference type="EMBL" id="JAUSUW010000006">
    <property type="protein sequence ID" value="MDQ0421343.1"/>
    <property type="molecule type" value="Genomic_DNA"/>
</dbReference>
<evidence type="ECO:0000313" key="4">
    <source>
        <dbReference type="EMBL" id="MDQ0421343.1"/>
    </source>
</evidence>
<keyword evidence="1" id="KW-0175">Coiled coil</keyword>
<proteinExistence type="predicted"/>
<comment type="caution">
    <text evidence="4">The sequence shown here is derived from an EMBL/GenBank/DDBJ whole genome shotgun (WGS) entry which is preliminary data.</text>
</comment>
<gene>
    <name evidence="4" type="ORF">J2045_002379</name>
</gene>
<keyword evidence="5" id="KW-1185">Reference proteome</keyword>
<dbReference type="PIRSF" id="PIRSF034039">
    <property type="entry name" value="UCP034039"/>
    <property type="match status" value="1"/>
</dbReference>
<dbReference type="PANTHER" id="PTHR30441:SF4">
    <property type="entry name" value="PROTEIN ASMA"/>
    <property type="match status" value="1"/>
</dbReference>
<evidence type="ECO:0000256" key="2">
    <source>
        <dbReference type="SAM" id="MobiDB-lite"/>
    </source>
</evidence>
<feature type="coiled-coil region" evidence="1">
    <location>
        <begin position="1142"/>
        <end position="1190"/>
    </location>
</feature>
<evidence type="ECO:0000259" key="3">
    <source>
        <dbReference type="Pfam" id="PF05170"/>
    </source>
</evidence>
<accession>A0ABU0G8A1</accession>
<feature type="compositionally biased region" description="Low complexity" evidence="2">
    <location>
        <begin position="1223"/>
        <end position="1233"/>
    </location>
</feature>
<protein>
    <submittedName>
        <fullName evidence="4">Uncharacterized protein involved in outer membrane biogenesis</fullName>
    </submittedName>
</protein>
<dbReference type="InterPro" id="IPR017023">
    <property type="entry name" value="UCP034039"/>
</dbReference>
<name>A0ABU0G8A1_9HYPH</name>
<sequence>MLGRILATLGGLLVVALFSALLAPLFVDWTNFRQKFEDHASQLLGKKVVVHGAVSARLLPFPSVTMEDVTVGADVDGTPLVRVARFSLDAELAPFLSGEARIFDMRIEEPKARIRLLQDGTLDWLRGSKPSIPARTVVLEKLSITGGTIEFIDQQSGRDRTLTDLDVAISARTLAGPWSVEGRAALDGEAGSFTLHTSEPTGTALPLRLRIEPEVRPFDLQLEGEVAIEAGKPHYAGTFGSTWKVATAQETVEPGQKPAPAPRVRGEFKLANDSVTIPSYRLELGDATDPYVITGEAKLDTGANPEFLLTAEGQQVDVNRLAADGSRAKTSRNGAISVQQRMALLLATAARIPIPKVPGRATLRLPAIVAGDTVFRDLQLDVRPAGDGWTVDKAVGVLPGRTQVEASGRLVLVGTPSFEGRLLVASTQPSGLATWISGRVDPAIRSLASAGFSASVNLTPELQRFENLELAIGAEPLRGRIEREGRNGEVASLSVDLAGEGLDLDAARAIAALIVGEDAERHLLAERVAARLKVDALRAFGVTAEDVEAIATYQAGQLAVERLNLGSVAGSQIRIRGSLRDTESQPIGEGEIDIVSTDSGPFLNLLRDRLPGSPLISRLAASAGWYQESDLKAKVSVLESGAVSLEANGRVNNSGLSLKAGAADLAALVSSGARTIDIRLENEEAQVLLGQAGFDPLPWDIGEGGVLTLAINAAGDGNADLVARFAGSRTTLDATGQLTSFDTSRLLDGAWEVSVDSADLGPYLMSLGLALPEAATGVPVAGSSRFSLADDGLVIDSLAGSIAGQTVTAAGRVDLTGTVASAVGTVALEEMDLEWLAEAVLGPVRDPATGDLSGAALSPQALPFDLDLDLTAKRIWPGIGEAMTDLSGKLTNKAGELSLDEVSAGWLGGTVTGRLSVANAEGNGFLQARLDLVDGDLARALDTLRVERGLVATGNPTGRMEITFVGEGGGNTAASLIGAASGSGEVRLKSLVVENLDLSVMPSLLAEADAIGTEINQEKVKALADAQVSAGSSALGDLTLPFALSDGTLRVQAASHQTAQARLDGAARLDLRSGLLDAEVGVALDPGDAGMEGAEPNFRIALTGPALQPERILDVTELTNFFSLRAFEAERRRVEALQASVLEKQRLRREAALARARDEERARAEVERRLIEEEARVKAEEEAAAAAQAAAAAAAAAPLVDTPPVPSEPRSQDAPGDLTTETVPPAAVLPVAPSERVVRQPLPEMRFEGLPGVD</sequence>
<feature type="region of interest" description="Disordered" evidence="2">
    <location>
        <begin position="1195"/>
        <end position="1254"/>
    </location>
</feature>
<dbReference type="Proteomes" id="UP001238496">
    <property type="component" value="Unassembled WGS sequence"/>
</dbReference>
<dbReference type="PANTHER" id="PTHR30441">
    <property type="entry name" value="DUF748 DOMAIN-CONTAINING PROTEIN"/>
    <property type="match status" value="1"/>
</dbReference>
<organism evidence="4 5">
    <name type="scientific">Peteryoungia aggregata LMG 23059</name>
    <dbReference type="NCBI Taxonomy" id="1368425"/>
    <lineage>
        <taxon>Bacteria</taxon>
        <taxon>Pseudomonadati</taxon>
        <taxon>Pseudomonadota</taxon>
        <taxon>Alphaproteobacteria</taxon>
        <taxon>Hyphomicrobiales</taxon>
        <taxon>Rhizobiaceae</taxon>
        <taxon>Peteryoungia</taxon>
    </lineage>
</organism>